<dbReference type="PROSITE" id="PS00455">
    <property type="entry name" value="AMP_BINDING"/>
    <property type="match status" value="1"/>
</dbReference>
<dbReference type="Pfam" id="PF00501">
    <property type="entry name" value="AMP-binding"/>
    <property type="match status" value="1"/>
</dbReference>
<feature type="domain" description="AMP-dependent synthetase/ligase" evidence="3">
    <location>
        <begin position="76"/>
        <end position="385"/>
    </location>
</feature>
<dbReference type="GO" id="GO:0004467">
    <property type="term" value="F:long-chain fatty acid-CoA ligase activity"/>
    <property type="evidence" value="ECO:0007669"/>
    <property type="project" value="TreeGrafter"/>
</dbReference>
<evidence type="ECO:0000313" key="5">
    <source>
        <dbReference type="Proteomes" id="UP000249363"/>
    </source>
</evidence>
<dbReference type="GO" id="GO:0005324">
    <property type="term" value="F:long-chain fatty acid transmembrane transporter activity"/>
    <property type="evidence" value="ECO:0007669"/>
    <property type="project" value="TreeGrafter"/>
</dbReference>
<reference evidence="4 5" key="1">
    <citation type="journal article" date="2017" name="Biotechnol. Biofuels">
        <title>Differential beta-glucosidase expression as a function of carbon source availability in Talaromyces amestolkiae: a genomic and proteomic approach.</title>
        <authorList>
            <person name="de Eugenio L.I."/>
            <person name="Mendez-Liter J.A."/>
            <person name="Nieto-Dominguez M."/>
            <person name="Alonso L."/>
            <person name="Gil-Munoz J."/>
            <person name="Barriuso J."/>
            <person name="Prieto A."/>
            <person name="Martinez M.J."/>
        </authorList>
    </citation>
    <scope>NUCLEOTIDE SEQUENCE [LARGE SCALE GENOMIC DNA]</scope>
    <source>
        <strain evidence="4 5">CIB</strain>
    </source>
</reference>
<name>A0A364L2P3_TALAM</name>
<dbReference type="PANTHER" id="PTHR43107">
    <property type="entry name" value="LONG-CHAIN FATTY ACID TRANSPORT PROTEIN"/>
    <property type="match status" value="1"/>
</dbReference>
<evidence type="ECO:0000313" key="4">
    <source>
        <dbReference type="EMBL" id="RAO70082.1"/>
    </source>
</evidence>
<dbReference type="Gene3D" id="3.30.300.30">
    <property type="match status" value="1"/>
</dbReference>
<dbReference type="PANTHER" id="PTHR43107:SF20">
    <property type="entry name" value="FATTY ACID TRANSPORTER_ACYL-COA SYNTHETASE (FAT1), PUTATIVE (AFU_ORTHOLOGUE AFUA_2G11360)-RELATED"/>
    <property type="match status" value="1"/>
</dbReference>
<dbReference type="GO" id="GO:0005777">
    <property type="term" value="C:peroxisome"/>
    <property type="evidence" value="ECO:0007669"/>
    <property type="project" value="TreeGrafter"/>
</dbReference>
<accession>A0A364L2P3</accession>
<dbReference type="InterPro" id="IPR042099">
    <property type="entry name" value="ANL_N_sf"/>
</dbReference>
<dbReference type="GO" id="GO:0044539">
    <property type="term" value="P:long-chain fatty acid import into cell"/>
    <property type="evidence" value="ECO:0007669"/>
    <property type="project" value="TreeGrafter"/>
</dbReference>
<dbReference type="EMBL" id="MIKG01000011">
    <property type="protein sequence ID" value="RAO70082.1"/>
    <property type="molecule type" value="Genomic_DNA"/>
</dbReference>
<dbReference type="InterPro" id="IPR045851">
    <property type="entry name" value="AMP-bd_C_sf"/>
</dbReference>
<dbReference type="STRING" id="1196081.A0A364L2P3"/>
<evidence type="ECO:0000256" key="1">
    <source>
        <dbReference type="ARBA" id="ARBA00006432"/>
    </source>
</evidence>
<dbReference type="OrthoDB" id="10253869at2759"/>
<dbReference type="Gene3D" id="3.40.50.12780">
    <property type="entry name" value="N-terminal domain of ligase-like"/>
    <property type="match status" value="1"/>
</dbReference>
<proteinExistence type="inferred from homology"/>
<sequence length="654" mass="72339">MDILAQAAGSIGAPAAIGGAALALATAAYANAKFGIKADIDSLRDEAAFGKRLGQRIGQLGDTCTLYAMLKRVIEVNKQGSAEALWFENKTWTYDQLKDYSDRLAAYIYAQGIRTGDFVAVYTTNSPEMVFTVYALSKLGVVAALINTNLRDETFKHCLKISTSKLIISTPDLAAFVKSDDIPRFTFNISSFNSVSDIPADIAQITAETLFQISASDIAAIAPAKRSPPDLAVLIYTSGTTGNPKACAIRNSMTLVVSTPLPKDTRNPSKYFPMRIYSSLPLFHGTAFFGGLCYSVGNGGTLCLRRKFSASQFWKDVHDSRATRVLYIGELCRYLLASPPSPFDKNHNCVVAYGNGLRAEIWDKFSERFNVAEIREIYRSTEGVARFDNFYGGSWGAGAVGFHGPIRRMFEQDTYLIKFDLETEQPYRDPQTGFCVRVGPGEEGEAIGRVRTRLSLTEYLHNNEATEKKLLTDVFEKGDLFQRMGDLLIRDHDGWIRFGDRVGDTFRWKGENVSAGEVRDHICRMENVQDAVVYGVKLKNYDGQAGAAGITLERRTPETEAAAIKSLWTFLRSQGVPTYAIPRLVRVTKEVATGVTFKQAKGDLSKRSWDPVADGSGDSLYWLNSGKDGKSKQPVYERLERSSWDEIESGRAKL</sequence>
<comment type="caution">
    <text evidence="4">The sequence shown here is derived from an EMBL/GenBank/DDBJ whole genome shotgun (WGS) entry which is preliminary data.</text>
</comment>
<dbReference type="Proteomes" id="UP000249363">
    <property type="component" value="Unassembled WGS sequence"/>
</dbReference>
<dbReference type="InterPro" id="IPR000873">
    <property type="entry name" value="AMP-dep_synth/lig_dom"/>
</dbReference>
<organism evidence="4 5">
    <name type="scientific">Talaromyces amestolkiae</name>
    <dbReference type="NCBI Taxonomy" id="1196081"/>
    <lineage>
        <taxon>Eukaryota</taxon>
        <taxon>Fungi</taxon>
        <taxon>Dikarya</taxon>
        <taxon>Ascomycota</taxon>
        <taxon>Pezizomycotina</taxon>
        <taxon>Eurotiomycetes</taxon>
        <taxon>Eurotiomycetidae</taxon>
        <taxon>Eurotiales</taxon>
        <taxon>Trichocomaceae</taxon>
        <taxon>Talaromyces</taxon>
        <taxon>Talaromyces sect. Talaromyces</taxon>
    </lineage>
</organism>
<comment type="similarity">
    <text evidence="1">Belongs to the ATP-dependent AMP-binding enzyme family.</text>
</comment>
<gene>
    <name evidence="4" type="ORF">BHQ10_006094</name>
</gene>
<protein>
    <recommendedName>
        <fullName evidence="3">AMP-dependent synthetase/ligase domain-containing protein</fullName>
    </recommendedName>
</protein>
<dbReference type="GO" id="GO:0009898">
    <property type="term" value="C:cytoplasmic side of plasma membrane"/>
    <property type="evidence" value="ECO:0007669"/>
    <property type="project" value="TreeGrafter"/>
</dbReference>
<evidence type="ECO:0000259" key="3">
    <source>
        <dbReference type="Pfam" id="PF00501"/>
    </source>
</evidence>
<keyword evidence="2" id="KW-0436">Ligase</keyword>
<evidence type="ECO:0000256" key="2">
    <source>
        <dbReference type="ARBA" id="ARBA00022598"/>
    </source>
</evidence>
<dbReference type="GO" id="GO:0005811">
    <property type="term" value="C:lipid droplet"/>
    <property type="evidence" value="ECO:0007669"/>
    <property type="project" value="TreeGrafter"/>
</dbReference>
<dbReference type="RefSeq" id="XP_040734598.1">
    <property type="nucleotide sequence ID" value="XM_040878642.1"/>
</dbReference>
<dbReference type="GeneID" id="63795310"/>
<dbReference type="SUPFAM" id="SSF56801">
    <property type="entry name" value="Acetyl-CoA synthetase-like"/>
    <property type="match status" value="1"/>
</dbReference>
<keyword evidence="5" id="KW-1185">Reference proteome</keyword>
<dbReference type="AlphaFoldDB" id="A0A364L2P3"/>
<dbReference type="InterPro" id="IPR020845">
    <property type="entry name" value="AMP-binding_CS"/>
</dbReference>